<comment type="caution">
    <text evidence="1">The sequence shown here is derived from an EMBL/GenBank/DDBJ whole genome shotgun (WGS) entry which is preliminary data.</text>
</comment>
<evidence type="ECO:0000313" key="2">
    <source>
        <dbReference type="Proteomes" id="UP001417504"/>
    </source>
</evidence>
<sequence length="147" mass="16607">MVNFEVWDDEAKLDIWNSALVHVLCKKKSWGFGESISLVFSVLSPTRELAQQIQELYTMMLLARYLDLCGGHRAISHGIGLKVQPKQDDLLQVLEPHLGSISRYREGVPLDTVFIHPLVIDMLDSAAEDAIKCGHLYVWATNVLLFD</sequence>
<dbReference type="EMBL" id="JBBNAE010000009">
    <property type="protein sequence ID" value="KAK9096637.1"/>
    <property type="molecule type" value="Genomic_DNA"/>
</dbReference>
<protein>
    <submittedName>
        <fullName evidence="1">Uncharacterized protein</fullName>
    </submittedName>
</protein>
<gene>
    <name evidence="1" type="ORF">Sjap_022134</name>
</gene>
<name>A0AAP0ERF0_9MAGN</name>
<accession>A0AAP0ERF0</accession>
<evidence type="ECO:0000313" key="1">
    <source>
        <dbReference type="EMBL" id="KAK9096637.1"/>
    </source>
</evidence>
<proteinExistence type="predicted"/>
<organism evidence="1 2">
    <name type="scientific">Stephania japonica</name>
    <dbReference type="NCBI Taxonomy" id="461633"/>
    <lineage>
        <taxon>Eukaryota</taxon>
        <taxon>Viridiplantae</taxon>
        <taxon>Streptophyta</taxon>
        <taxon>Embryophyta</taxon>
        <taxon>Tracheophyta</taxon>
        <taxon>Spermatophyta</taxon>
        <taxon>Magnoliopsida</taxon>
        <taxon>Ranunculales</taxon>
        <taxon>Menispermaceae</taxon>
        <taxon>Menispermoideae</taxon>
        <taxon>Cissampelideae</taxon>
        <taxon>Stephania</taxon>
    </lineage>
</organism>
<reference evidence="1 2" key="1">
    <citation type="submission" date="2024-01" db="EMBL/GenBank/DDBJ databases">
        <title>Genome assemblies of Stephania.</title>
        <authorList>
            <person name="Yang L."/>
        </authorList>
    </citation>
    <scope>NUCLEOTIDE SEQUENCE [LARGE SCALE GENOMIC DNA]</scope>
    <source>
        <strain evidence="1">QJT</strain>
        <tissue evidence="1">Leaf</tissue>
    </source>
</reference>
<dbReference type="Proteomes" id="UP001417504">
    <property type="component" value="Unassembled WGS sequence"/>
</dbReference>
<dbReference type="AlphaFoldDB" id="A0AAP0ERF0"/>
<keyword evidence="2" id="KW-1185">Reference proteome</keyword>